<accession>A0A645DUT9</accession>
<dbReference type="EMBL" id="VSSQ01039778">
    <property type="protein sequence ID" value="MPM92898.1"/>
    <property type="molecule type" value="Genomic_DNA"/>
</dbReference>
<proteinExistence type="predicted"/>
<dbReference type="AlphaFoldDB" id="A0A645DUT9"/>
<sequence>MTKKTSDTANDPWYSKVVSSTGQVVSGGAAFLARTKALGGPSNLIQSVAAETLKQADAATKAAYLKTQKDGVIEFPTQKRKRK</sequence>
<evidence type="ECO:0000313" key="1">
    <source>
        <dbReference type="EMBL" id="MPM92898.1"/>
    </source>
</evidence>
<protein>
    <submittedName>
        <fullName evidence="1">Uncharacterized protein</fullName>
    </submittedName>
</protein>
<comment type="caution">
    <text evidence="1">The sequence shown here is derived from an EMBL/GenBank/DDBJ whole genome shotgun (WGS) entry which is preliminary data.</text>
</comment>
<reference evidence="1" key="1">
    <citation type="submission" date="2019-08" db="EMBL/GenBank/DDBJ databases">
        <authorList>
            <person name="Kucharzyk K."/>
            <person name="Murdoch R.W."/>
            <person name="Higgins S."/>
            <person name="Loffler F."/>
        </authorList>
    </citation>
    <scope>NUCLEOTIDE SEQUENCE</scope>
</reference>
<organism evidence="1">
    <name type="scientific">bioreactor metagenome</name>
    <dbReference type="NCBI Taxonomy" id="1076179"/>
    <lineage>
        <taxon>unclassified sequences</taxon>
        <taxon>metagenomes</taxon>
        <taxon>ecological metagenomes</taxon>
    </lineage>
</organism>
<gene>
    <name evidence="1" type="ORF">SDC9_140034</name>
</gene>
<name>A0A645DUT9_9ZZZZ</name>